<dbReference type="GO" id="GO:0008410">
    <property type="term" value="F:CoA-transferase activity"/>
    <property type="evidence" value="ECO:0007669"/>
    <property type="project" value="InterPro"/>
</dbReference>
<evidence type="ECO:0000313" key="1">
    <source>
        <dbReference type="EMBL" id="CAB4726821.1"/>
    </source>
</evidence>
<dbReference type="PANTHER" id="PTHR43293:SF3">
    <property type="entry name" value="CHOLESTEROL RING-CLEAVING HYDROLASE IPDB SUBUNIT"/>
    <property type="match status" value="1"/>
</dbReference>
<dbReference type="PANTHER" id="PTHR43293">
    <property type="entry name" value="ACETATE COA-TRANSFERASE YDIF"/>
    <property type="match status" value="1"/>
</dbReference>
<organism evidence="3">
    <name type="scientific">freshwater metagenome</name>
    <dbReference type="NCBI Taxonomy" id="449393"/>
    <lineage>
        <taxon>unclassified sequences</taxon>
        <taxon>metagenomes</taxon>
        <taxon>ecological metagenomes</taxon>
    </lineage>
</organism>
<gene>
    <name evidence="1" type="ORF">UFOPK2754_00211</name>
    <name evidence="2" type="ORF">UFOPK3139_00154</name>
    <name evidence="3" type="ORF">UFOPK3543_00030</name>
</gene>
<dbReference type="InterPro" id="IPR037171">
    <property type="entry name" value="NagB/RpiA_transferase-like"/>
</dbReference>
<dbReference type="EMBL" id="CAFBMH010000001">
    <property type="protein sequence ID" value="CAB4888429.1"/>
    <property type="molecule type" value="Genomic_DNA"/>
</dbReference>
<evidence type="ECO:0000313" key="3">
    <source>
        <dbReference type="EMBL" id="CAB4888429.1"/>
    </source>
</evidence>
<proteinExistence type="predicted"/>
<evidence type="ECO:0000313" key="2">
    <source>
        <dbReference type="EMBL" id="CAB4813188.1"/>
    </source>
</evidence>
<accession>A0A6J7F8D7</accession>
<reference evidence="3" key="1">
    <citation type="submission" date="2020-05" db="EMBL/GenBank/DDBJ databases">
        <authorList>
            <person name="Chiriac C."/>
            <person name="Salcher M."/>
            <person name="Ghai R."/>
            <person name="Kavagutti S V."/>
        </authorList>
    </citation>
    <scope>NUCLEOTIDE SEQUENCE</scope>
</reference>
<dbReference type="EMBL" id="CAFABA010000003">
    <property type="protein sequence ID" value="CAB4813188.1"/>
    <property type="molecule type" value="Genomic_DNA"/>
</dbReference>
<protein>
    <submittedName>
        <fullName evidence="3">Unannotated protein</fullName>
    </submittedName>
</protein>
<dbReference type="InterPro" id="IPR004165">
    <property type="entry name" value="CoA_trans_fam_I"/>
</dbReference>
<dbReference type="SMART" id="SM00882">
    <property type="entry name" value="CoA_trans"/>
    <property type="match status" value="1"/>
</dbReference>
<sequence length="257" mass="28195">MKPPTTSDVTLDEVCVTAVADAFRGDGEILCNPIGIVPICGGRLARATFEPDLMMTDTVAALIANTIPVGVTNPPKVIEAYMPYRTIFDVVWSGKRHVVMGANQIDMWGNQNLAAIGDWRKPKAQLLGLRGAPGNVINHTVTYWIPNHSKQVFCEQVDVVSGPGYDKIRALSPASGRFFEIRRIVSNLGVFDHNTPDNRMRLVSTHPGVTVDQIVDATTFELVIDGDIPTSRLPTDDELEMLRTVIDPKGARKSEFK</sequence>
<dbReference type="SUPFAM" id="SSF100950">
    <property type="entry name" value="NagB/RpiA/CoA transferase-like"/>
    <property type="match status" value="1"/>
</dbReference>
<dbReference type="AlphaFoldDB" id="A0A6J7F8D7"/>
<dbReference type="Gene3D" id="3.40.1080.10">
    <property type="entry name" value="Glutaconate Coenzyme A-transferase"/>
    <property type="match status" value="1"/>
</dbReference>
<dbReference type="EMBL" id="CAEZYR010000004">
    <property type="protein sequence ID" value="CAB4726821.1"/>
    <property type="molecule type" value="Genomic_DNA"/>
</dbReference>
<name>A0A6J7F8D7_9ZZZZ</name>
<dbReference type="Pfam" id="PF01144">
    <property type="entry name" value="CoA_trans"/>
    <property type="match status" value="1"/>
</dbReference>